<keyword evidence="10 19" id="KW-0812">Transmembrane</keyword>
<evidence type="ECO:0000256" key="15">
    <source>
        <dbReference type="ARBA" id="ARBA00032605"/>
    </source>
</evidence>
<keyword evidence="9 19" id="KW-0808">Transferase</keyword>
<evidence type="ECO:0000256" key="11">
    <source>
        <dbReference type="ARBA" id="ARBA00022842"/>
    </source>
</evidence>
<comment type="catalytic activity">
    <reaction evidence="18 19">
        <text>alpha-ribazole 5'-phosphate + adenosylcob(III)inamide-GDP = adenosylcob(III)alamin 5'-phosphate + GMP + H(+)</text>
        <dbReference type="Rhea" id="RHEA:23560"/>
        <dbReference type="ChEBI" id="CHEBI:15378"/>
        <dbReference type="ChEBI" id="CHEBI:57918"/>
        <dbReference type="ChEBI" id="CHEBI:58115"/>
        <dbReference type="ChEBI" id="CHEBI:60487"/>
        <dbReference type="ChEBI" id="CHEBI:60493"/>
        <dbReference type="EC" id="2.7.8.26"/>
    </reaction>
</comment>
<keyword evidence="12 19" id="KW-1133">Transmembrane helix</keyword>
<reference evidence="20 21" key="1">
    <citation type="submission" date="2018-04" db="EMBL/GenBank/DDBJ databases">
        <title>Genome of Nocardioides gansuensis WSJ-1.</title>
        <authorList>
            <person name="Wu S."/>
            <person name="Wang G."/>
        </authorList>
    </citation>
    <scope>NUCLEOTIDE SEQUENCE [LARGE SCALE GENOMIC DNA]</scope>
    <source>
        <strain evidence="20 21">WSJ-1</strain>
    </source>
</reference>
<evidence type="ECO:0000256" key="13">
    <source>
        <dbReference type="ARBA" id="ARBA00023136"/>
    </source>
</evidence>
<evidence type="ECO:0000256" key="16">
    <source>
        <dbReference type="ARBA" id="ARBA00032853"/>
    </source>
</evidence>
<sequence length="247" mass="24045">MTRDGWRLAVGTLTAMPCPPPGRVDPRVAARSVVLGPVAVLPLALLVTGVLAGGRQIGITSLALGFVAVGALALGSRAFHLDGLADTADGLTASYDRARSLAVMKSGDVGPAGAAALVVVLGVQATALATVHPLLAVLAVCLSRWGHAAACARGSVAATPGGLGAAYAGSLGPAAVALLLVVAGAALAGGAHLAGLPWWRGAAGVLLAALAVTALARRAHRRLGGVNGDVMGASIEVSLALLLVAVA</sequence>
<evidence type="ECO:0000313" key="20">
    <source>
        <dbReference type="EMBL" id="PVG84368.1"/>
    </source>
</evidence>
<proteinExistence type="inferred from homology"/>
<dbReference type="InterPro" id="IPR003805">
    <property type="entry name" value="CobS"/>
</dbReference>
<feature type="transmembrane region" description="Helical" evidence="19">
    <location>
        <begin position="29"/>
        <end position="52"/>
    </location>
</feature>
<evidence type="ECO:0000256" key="4">
    <source>
        <dbReference type="ARBA" id="ARBA00010561"/>
    </source>
</evidence>
<dbReference type="EMBL" id="QDGZ01000001">
    <property type="protein sequence ID" value="PVG84368.1"/>
    <property type="molecule type" value="Genomic_DNA"/>
</dbReference>
<keyword evidence="8 19" id="KW-0169">Cobalamin biosynthesis</keyword>
<comment type="subcellular location">
    <subcellularLocation>
        <location evidence="2 19">Cell membrane</location>
        <topology evidence="2 19">Multi-pass membrane protein</topology>
    </subcellularLocation>
</comment>
<evidence type="ECO:0000256" key="5">
    <source>
        <dbReference type="ARBA" id="ARBA00013200"/>
    </source>
</evidence>
<dbReference type="AlphaFoldDB" id="A0A2T8FF69"/>
<comment type="caution">
    <text evidence="20">The sequence shown here is derived from an EMBL/GenBank/DDBJ whole genome shotgun (WGS) entry which is preliminary data.</text>
</comment>
<keyword evidence="7 19" id="KW-1003">Cell membrane</keyword>
<evidence type="ECO:0000256" key="9">
    <source>
        <dbReference type="ARBA" id="ARBA00022679"/>
    </source>
</evidence>
<evidence type="ECO:0000256" key="7">
    <source>
        <dbReference type="ARBA" id="ARBA00022475"/>
    </source>
</evidence>
<dbReference type="EC" id="2.7.8.26" evidence="5 19"/>
<dbReference type="RefSeq" id="WP_116570499.1">
    <property type="nucleotide sequence ID" value="NZ_QDGZ01000001.1"/>
</dbReference>
<evidence type="ECO:0000256" key="19">
    <source>
        <dbReference type="HAMAP-Rule" id="MF_00719"/>
    </source>
</evidence>
<comment type="catalytic activity">
    <reaction evidence="17 19">
        <text>alpha-ribazole + adenosylcob(III)inamide-GDP = adenosylcob(III)alamin + GMP + H(+)</text>
        <dbReference type="Rhea" id="RHEA:16049"/>
        <dbReference type="ChEBI" id="CHEBI:10329"/>
        <dbReference type="ChEBI" id="CHEBI:15378"/>
        <dbReference type="ChEBI" id="CHEBI:18408"/>
        <dbReference type="ChEBI" id="CHEBI:58115"/>
        <dbReference type="ChEBI" id="CHEBI:60487"/>
        <dbReference type="EC" id="2.7.8.26"/>
    </reaction>
</comment>
<keyword evidence="11 19" id="KW-0460">Magnesium</keyword>
<dbReference type="GO" id="GO:0008818">
    <property type="term" value="F:cobalamin 5'-phosphate synthase activity"/>
    <property type="evidence" value="ECO:0007669"/>
    <property type="project" value="UniProtKB-UniRule"/>
</dbReference>
<gene>
    <name evidence="19" type="primary">cobS</name>
    <name evidence="20" type="ORF">DDE18_01725</name>
</gene>
<dbReference type="Proteomes" id="UP000246018">
    <property type="component" value="Unassembled WGS sequence"/>
</dbReference>
<accession>A0A2T8FF69</accession>
<dbReference type="GO" id="GO:0009236">
    <property type="term" value="P:cobalamin biosynthetic process"/>
    <property type="evidence" value="ECO:0007669"/>
    <property type="project" value="UniProtKB-UniRule"/>
</dbReference>
<evidence type="ECO:0000313" key="21">
    <source>
        <dbReference type="Proteomes" id="UP000246018"/>
    </source>
</evidence>
<feature type="transmembrane region" description="Helical" evidence="19">
    <location>
        <begin position="114"/>
        <end position="142"/>
    </location>
</feature>
<comment type="similarity">
    <text evidence="4 19">Belongs to the CobS family.</text>
</comment>
<dbReference type="OrthoDB" id="9794223at2"/>
<evidence type="ECO:0000256" key="14">
    <source>
        <dbReference type="ARBA" id="ARBA00025228"/>
    </source>
</evidence>
<organism evidence="20 21">
    <name type="scientific">Nocardioides gansuensis</name>
    <dbReference type="NCBI Taxonomy" id="2138300"/>
    <lineage>
        <taxon>Bacteria</taxon>
        <taxon>Bacillati</taxon>
        <taxon>Actinomycetota</taxon>
        <taxon>Actinomycetes</taxon>
        <taxon>Propionibacteriales</taxon>
        <taxon>Nocardioidaceae</taxon>
        <taxon>Nocardioides</taxon>
    </lineage>
</organism>
<dbReference type="PANTHER" id="PTHR34148:SF1">
    <property type="entry name" value="ADENOSYLCOBINAMIDE-GDP RIBAZOLETRANSFERASE"/>
    <property type="match status" value="1"/>
</dbReference>
<dbReference type="UniPathway" id="UPA00148">
    <property type="reaction ID" value="UER00238"/>
</dbReference>
<feature type="transmembrane region" description="Helical" evidence="19">
    <location>
        <begin position="59"/>
        <end position="79"/>
    </location>
</feature>
<dbReference type="Pfam" id="PF02654">
    <property type="entry name" value="CobS"/>
    <property type="match status" value="1"/>
</dbReference>
<evidence type="ECO:0000256" key="6">
    <source>
        <dbReference type="ARBA" id="ARBA00015850"/>
    </source>
</evidence>
<evidence type="ECO:0000256" key="12">
    <source>
        <dbReference type="ARBA" id="ARBA00022989"/>
    </source>
</evidence>
<feature type="transmembrane region" description="Helical" evidence="19">
    <location>
        <begin position="228"/>
        <end position="246"/>
    </location>
</feature>
<evidence type="ECO:0000256" key="1">
    <source>
        <dbReference type="ARBA" id="ARBA00001946"/>
    </source>
</evidence>
<protein>
    <recommendedName>
        <fullName evidence="6 19">Adenosylcobinamide-GDP ribazoletransferase</fullName>
        <ecNumber evidence="5 19">2.7.8.26</ecNumber>
    </recommendedName>
    <alternativeName>
        <fullName evidence="16 19">Cobalamin synthase</fullName>
    </alternativeName>
    <alternativeName>
        <fullName evidence="15 19">Cobalamin-5'-phosphate synthase</fullName>
    </alternativeName>
</protein>
<evidence type="ECO:0000256" key="2">
    <source>
        <dbReference type="ARBA" id="ARBA00004651"/>
    </source>
</evidence>
<evidence type="ECO:0000256" key="18">
    <source>
        <dbReference type="ARBA" id="ARBA00049504"/>
    </source>
</evidence>
<evidence type="ECO:0000256" key="3">
    <source>
        <dbReference type="ARBA" id="ARBA00004663"/>
    </source>
</evidence>
<feature type="transmembrane region" description="Helical" evidence="19">
    <location>
        <begin position="198"/>
        <end position="216"/>
    </location>
</feature>
<evidence type="ECO:0000256" key="17">
    <source>
        <dbReference type="ARBA" id="ARBA00048623"/>
    </source>
</evidence>
<comment type="function">
    <text evidence="14 19">Joins adenosylcobinamide-GDP and alpha-ribazole to generate adenosylcobalamin (Ado-cobalamin). Also synthesizes adenosylcobalamin 5'-phosphate from adenosylcobinamide-GDP and alpha-ribazole 5'-phosphate.</text>
</comment>
<keyword evidence="13 19" id="KW-0472">Membrane</keyword>
<dbReference type="PANTHER" id="PTHR34148">
    <property type="entry name" value="ADENOSYLCOBINAMIDE-GDP RIBAZOLETRANSFERASE"/>
    <property type="match status" value="1"/>
</dbReference>
<keyword evidence="21" id="KW-1185">Reference proteome</keyword>
<evidence type="ECO:0000256" key="8">
    <source>
        <dbReference type="ARBA" id="ARBA00022573"/>
    </source>
</evidence>
<dbReference type="GO" id="GO:0005886">
    <property type="term" value="C:plasma membrane"/>
    <property type="evidence" value="ECO:0007669"/>
    <property type="project" value="UniProtKB-SubCell"/>
</dbReference>
<feature type="transmembrane region" description="Helical" evidence="19">
    <location>
        <begin position="163"/>
        <end position="186"/>
    </location>
</feature>
<evidence type="ECO:0000256" key="10">
    <source>
        <dbReference type="ARBA" id="ARBA00022692"/>
    </source>
</evidence>
<comment type="pathway">
    <text evidence="3 19">Cofactor biosynthesis; adenosylcobalamin biosynthesis; adenosylcobalamin from cob(II)yrinate a,c-diamide: step 7/7.</text>
</comment>
<name>A0A2T8FF69_9ACTN</name>
<dbReference type="GO" id="GO:0051073">
    <property type="term" value="F:adenosylcobinamide-GDP ribazoletransferase activity"/>
    <property type="evidence" value="ECO:0007669"/>
    <property type="project" value="UniProtKB-UniRule"/>
</dbReference>
<comment type="cofactor">
    <cofactor evidence="1 19">
        <name>Mg(2+)</name>
        <dbReference type="ChEBI" id="CHEBI:18420"/>
    </cofactor>
</comment>
<dbReference type="HAMAP" id="MF_00719">
    <property type="entry name" value="CobS"/>
    <property type="match status" value="1"/>
</dbReference>